<dbReference type="PANTHER" id="PTHR45266:SF3">
    <property type="entry name" value="OXALOACETATE DECARBOXYLASE ALPHA CHAIN"/>
    <property type="match status" value="1"/>
</dbReference>
<dbReference type="STRING" id="1121884.SAMN02745131_03722"/>
<comment type="function">
    <text evidence="1 4">This protein is a component of the acetyl coenzyme A carboxylase complex; first, biotin carboxylase catalyzes the carboxylation of the carrier protein and then the transcarboxylase transfers the carboxyl group to form malonyl-CoA.</text>
</comment>
<dbReference type="InterPro" id="IPR011053">
    <property type="entry name" value="Single_hybrid_motif"/>
</dbReference>
<evidence type="ECO:0000259" key="6">
    <source>
        <dbReference type="PROSITE" id="PS50968"/>
    </source>
</evidence>
<dbReference type="AlphaFoldDB" id="A0A1M5F4C6"/>
<gene>
    <name evidence="7" type="ORF">SAMN02745131_03722</name>
</gene>
<evidence type="ECO:0000256" key="4">
    <source>
        <dbReference type="RuleBase" id="RU364072"/>
    </source>
</evidence>
<keyword evidence="3 4" id="KW-0092">Biotin</keyword>
<accession>A0A1M5F4C6</accession>
<dbReference type="SUPFAM" id="SSF51230">
    <property type="entry name" value="Single hybrid motif"/>
    <property type="match status" value="1"/>
</dbReference>
<dbReference type="PANTHER" id="PTHR45266">
    <property type="entry name" value="OXALOACETATE DECARBOXYLASE ALPHA CHAIN"/>
    <property type="match status" value="1"/>
</dbReference>
<comment type="pathway">
    <text evidence="4">Lipid metabolism; fatty acid biosynthesis.</text>
</comment>
<evidence type="ECO:0000256" key="3">
    <source>
        <dbReference type="ARBA" id="ARBA00023267"/>
    </source>
</evidence>
<dbReference type="InterPro" id="IPR050709">
    <property type="entry name" value="Biotin_Carboxyl_Carrier/Decarb"/>
</dbReference>
<protein>
    <recommendedName>
        <fullName evidence="2 4">Biotin carboxyl carrier protein of acetyl-CoA carboxylase</fullName>
    </recommendedName>
</protein>
<name>A0A1M5F4C6_9BACT</name>
<dbReference type="NCBIfam" id="NF005457">
    <property type="entry name" value="PRK07051.1"/>
    <property type="match status" value="1"/>
</dbReference>
<dbReference type="NCBIfam" id="TIGR00531">
    <property type="entry name" value="BCCP"/>
    <property type="match status" value="1"/>
</dbReference>
<dbReference type="Proteomes" id="UP000184048">
    <property type="component" value="Unassembled WGS sequence"/>
</dbReference>
<dbReference type="Pfam" id="PF00364">
    <property type="entry name" value="Biotin_lipoyl"/>
    <property type="match status" value="1"/>
</dbReference>
<keyword evidence="8" id="KW-1185">Reference proteome</keyword>
<dbReference type="GO" id="GO:0006633">
    <property type="term" value="P:fatty acid biosynthetic process"/>
    <property type="evidence" value="ECO:0007669"/>
    <property type="project" value="UniProtKB-UniPathway"/>
</dbReference>
<evidence type="ECO:0000313" key="8">
    <source>
        <dbReference type="Proteomes" id="UP000184048"/>
    </source>
</evidence>
<dbReference type="EMBL" id="FQUU01000021">
    <property type="protein sequence ID" value="SHF86377.1"/>
    <property type="molecule type" value="Genomic_DNA"/>
</dbReference>
<dbReference type="CDD" id="cd06850">
    <property type="entry name" value="biotinyl_domain"/>
    <property type="match status" value="1"/>
</dbReference>
<dbReference type="InterPro" id="IPR000089">
    <property type="entry name" value="Biotin_lipoyl"/>
</dbReference>
<keyword evidence="4" id="KW-0275">Fatty acid biosynthesis</keyword>
<keyword evidence="4" id="KW-0444">Lipid biosynthesis</keyword>
<feature type="compositionally biased region" description="Low complexity" evidence="5">
    <location>
        <begin position="65"/>
        <end position="85"/>
    </location>
</feature>
<dbReference type="Gene3D" id="2.40.50.100">
    <property type="match status" value="1"/>
</dbReference>
<dbReference type="PRINTS" id="PR01071">
    <property type="entry name" value="ACOABIOTINCC"/>
</dbReference>
<dbReference type="InterPro" id="IPR001249">
    <property type="entry name" value="AcCoA_biotinCC"/>
</dbReference>
<feature type="region of interest" description="Disordered" evidence="5">
    <location>
        <begin position="50"/>
        <end position="87"/>
    </location>
</feature>
<feature type="domain" description="Lipoyl-binding" evidence="6">
    <location>
        <begin position="86"/>
        <end position="162"/>
    </location>
</feature>
<dbReference type="OrthoDB" id="9811735at2"/>
<keyword evidence="4" id="KW-0276">Fatty acid metabolism</keyword>
<dbReference type="UniPathway" id="UPA00094"/>
<evidence type="ECO:0000256" key="1">
    <source>
        <dbReference type="ARBA" id="ARBA00003761"/>
    </source>
</evidence>
<evidence type="ECO:0000313" key="7">
    <source>
        <dbReference type="EMBL" id="SHF86377.1"/>
    </source>
</evidence>
<evidence type="ECO:0000256" key="2">
    <source>
        <dbReference type="ARBA" id="ARBA00017562"/>
    </source>
</evidence>
<dbReference type="GO" id="GO:0009317">
    <property type="term" value="C:acetyl-CoA carboxylase complex"/>
    <property type="evidence" value="ECO:0007669"/>
    <property type="project" value="InterPro"/>
</dbReference>
<proteinExistence type="predicted"/>
<dbReference type="GO" id="GO:0003989">
    <property type="term" value="F:acetyl-CoA carboxylase activity"/>
    <property type="evidence" value="ECO:0007669"/>
    <property type="project" value="InterPro"/>
</dbReference>
<dbReference type="PROSITE" id="PS50968">
    <property type="entry name" value="BIOTINYL_LIPOYL"/>
    <property type="match status" value="1"/>
</dbReference>
<keyword evidence="4" id="KW-0443">Lipid metabolism</keyword>
<evidence type="ECO:0000256" key="5">
    <source>
        <dbReference type="SAM" id="MobiDB-lite"/>
    </source>
</evidence>
<reference evidence="7 8" key="1">
    <citation type="submission" date="2016-11" db="EMBL/GenBank/DDBJ databases">
        <authorList>
            <person name="Jaros S."/>
            <person name="Januszkiewicz K."/>
            <person name="Wedrychowicz H."/>
        </authorList>
    </citation>
    <scope>NUCLEOTIDE SEQUENCE [LARGE SCALE GENOMIC DNA]</scope>
    <source>
        <strain evidence="7 8">DSM 18119</strain>
    </source>
</reference>
<sequence length="164" mass="18142">MDFKQIQELINMVNDSNIGEVTIEQKEFKITIRQKEEQITQLVTASSSMNYPSLPQQNQPLHLGNSNPAPTSAPQAPASTSNPANTVTIKSPMIGTFYRRPSPDKPIFVEIGDEVTPGKVVCIIEAMKLFNEIESEVKGKIVKILVDDASPVEYDQPLFLVEPS</sequence>
<feature type="compositionally biased region" description="Polar residues" evidence="5">
    <location>
        <begin position="50"/>
        <end position="60"/>
    </location>
</feature>
<dbReference type="RefSeq" id="WP_072836844.1">
    <property type="nucleotide sequence ID" value="NZ_FQUU01000021.1"/>
</dbReference>
<organism evidence="7 8">
    <name type="scientific">Flavisolibacter ginsengisoli DSM 18119</name>
    <dbReference type="NCBI Taxonomy" id="1121884"/>
    <lineage>
        <taxon>Bacteria</taxon>
        <taxon>Pseudomonadati</taxon>
        <taxon>Bacteroidota</taxon>
        <taxon>Chitinophagia</taxon>
        <taxon>Chitinophagales</taxon>
        <taxon>Chitinophagaceae</taxon>
        <taxon>Flavisolibacter</taxon>
    </lineage>
</organism>